<dbReference type="InterPro" id="IPR042204">
    <property type="entry name" value="2Fe-2S-bd_N"/>
</dbReference>
<evidence type="ECO:0008006" key="4">
    <source>
        <dbReference type="Google" id="ProtNLM"/>
    </source>
</evidence>
<dbReference type="Proteomes" id="UP000007374">
    <property type="component" value="Unassembled WGS sequence"/>
</dbReference>
<comment type="caution">
    <text evidence="2">The sequence shown here is derived from an EMBL/GenBank/DDBJ whole genome shotgun (WGS) entry which is preliminary data.</text>
</comment>
<dbReference type="AlphaFoldDB" id="K2NZ56"/>
<evidence type="ECO:0000313" key="2">
    <source>
        <dbReference type="EMBL" id="EKF43144.1"/>
    </source>
</evidence>
<evidence type="ECO:0000313" key="3">
    <source>
        <dbReference type="Proteomes" id="UP000007374"/>
    </source>
</evidence>
<evidence type="ECO:0000256" key="1">
    <source>
        <dbReference type="ARBA" id="ARBA00023002"/>
    </source>
</evidence>
<dbReference type="eggNOG" id="COG1034">
    <property type="taxonomic scope" value="Bacteria"/>
</dbReference>
<reference evidence="2 3" key="1">
    <citation type="journal article" date="2012" name="J. Bacteriol.">
        <title>Genome Sequence of Nitratireductor indicus Type Strain C115.</title>
        <authorList>
            <person name="Lai Q."/>
            <person name="Li G."/>
            <person name="Yu Z."/>
            <person name="Shao Z."/>
        </authorList>
    </citation>
    <scope>NUCLEOTIDE SEQUENCE [LARGE SCALE GENOMIC DNA]</scope>
    <source>
        <strain evidence="2 3">C115</strain>
    </source>
</reference>
<sequence length="99" mass="10732">MGRRKGAAIRFRIDGHAISAHSGESVLSAALQSRHILRRSEFTGEPRAGFCLMSACQDCWMWSAEGKRLRACSTPITSGLDLYTSPPTHLKGGKPCAKS</sequence>
<dbReference type="SUPFAM" id="SSF54292">
    <property type="entry name" value="2Fe-2S ferredoxin-like"/>
    <property type="match status" value="1"/>
</dbReference>
<dbReference type="Gene3D" id="3.10.20.440">
    <property type="entry name" value="2Fe-2S iron-sulphur cluster binding domain, sarcosine oxidase, alpha subunit, N-terminal domain"/>
    <property type="match status" value="1"/>
</dbReference>
<dbReference type="PATRIC" id="fig|1231190.3.peg.1552"/>
<dbReference type="GO" id="GO:0051536">
    <property type="term" value="F:iron-sulfur cluster binding"/>
    <property type="evidence" value="ECO:0007669"/>
    <property type="project" value="InterPro"/>
</dbReference>
<proteinExistence type="predicted"/>
<keyword evidence="3" id="KW-1185">Reference proteome</keyword>
<dbReference type="GO" id="GO:0016491">
    <property type="term" value="F:oxidoreductase activity"/>
    <property type="evidence" value="ECO:0007669"/>
    <property type="project" value="UniProtKB-KW"/>
</dbReference>
<protein>
    <recommendedName>
        <fullName evidence="4">NAD(FAD)-dependent dehydrogenase</fullName>
    </recommendedName>
</protein>
<gene>
    <name evidence="2" type="ORF">NA8A_07404</name>
</gene>
<dbReference type="EMBL" id="AMSI01000004">
    <property type="protein sequence ID" value="EKF43144.1"/>
    <property type="molecule type" value="Genomic_DNA"/>
</dbReference>
<name>K2NZ56_9HYPH</name>
<dbReference type="InterPro" id="IPR036010">
    <property type="entry name" value="2Fe-2S_ferredoxin-like_sf"/>
</dbReference>
<keyword evidence="1" id="KW-0560">Oxidoreductase</keyword>
<dbReference type="Pfam" id="PF13510">
    <property type="entry name" value="Fer2_4"/>
    <property type="match status" value="1"/>
</dbReference>
<accession>K2NZ56</accession>
<organism evidence="2 3">
    <name type="scientific">Nitratireductor indicus C115</name>
    <dbReference type="NCBI Taxonomy" id="1231190"/>
    <lineage>
        <taxon>Bacteria</taxon>
        <taxon>Pseudomonadati</taxon>
        <taxon>Pseudomonadota</taxon>
        <taxon>Alphaproteobacteria</taxon>
        <taxon>Hyphomicrobiales</taxon>
        <taxon>Phyllobacteriaceae</taxon>
        <taxon>Nitratireductor</taxon>
    </lineage>
</organism>